<dbReference type="STRING" id="1886670.PTI45_03318"/>
<comment type="caution">
    <text evidence="1">The sequence shown here is derived from an EMBL/GenBank/DDBJ whole genome shotgun (WGS) entry which is preliminary data.</text>
</comment>
<evidence type="ECO:0000313" key="2">
    <source>
        <dbReference type="Proteomes" id="UP000094578"/>
    </source>
</evidence>
<proteinExistence type="predicted"/>
<dbReference type="Pfam" id="PF06949">
    <property type="entry name" value="DUF1292"/>
    <property type="match status" value="1"/>
</dbReference>
<dbReference type="EMBL" id="MDER01000062">
    <property type="protein sequence ID" value="ODP27289.1"/>
    <property type="molecule type" value="Genomic_DNA"/>
</dbReference>
<evidence type="ECO:0000313" key="1">
    <source>
        <dbReference type="EMBL" id="ODP27289.1"/>
    </source>
</evidence>
<protein>
    <submittedName>
        <fullName evidence="1">Uncharacterized protein</fullName>
    </submittedName>
</protein>
<gene>
    <name evidence="1" type="ORF">PTI45_03318</name>
</gene>
<dbReference type="AlphaFoldDB" id="A0A1E3L0F9"/>
<name>A0A1E3L0F9_9BACL</name>
<dbReference type="InterPro" id="IPR009711">
    <property type="entry name" value="UPF0473"/>
</dbReference>
<reference evidence="1 2" key="1">
    <citation type="submission" date="2016-08" db="EMBL/GenBank/DDBJ databases">
        <title>Genome sequencing of Paenibacillus sp. TI45-13ar, isolated from Korean traditional nuruk.</title>
        <authorList>
            <person name="Kim S.-J."/>
        </authorList>
    </citation>
    <scope>NUCLEOTIDE SEQUENCE [LARGE SCALE GENOMIC DNA]</scope>
    <source>
        <strain evidence="1 2">TI45-13ar</strain>
    </source>
</reference>
<dbReference type="Proteomes" id="UP000094578">
    <property type="component" value="Unassembled WGS sequence"/>
</dbReference>
<dbReference type="RefSeq" id="WP_069328711.1">
    <property type="nucleotide sequence ID" value="NZ_MDER01000062.1"/>
</dbReference>
<accession>A0A1E3L0F9</accession>
<organism evidence="1 2">
    <name type="scientific">Paenibacillus nuruki</name>
    <dbReference type="NCBI Taxonomy" id="1886670"/>
    <lineage>
        <taxon>Bacteria</taxon>
        <taxon>Bacillati</taxon>
        <taxon>Bacillota</taxon>
        <taxon>Bacilli</taxon>
        <taxon>Bacillales</taxon>
        <taxon>Paenibacillaceae</taxon>
        <taxon>Paenibacillus</taxon>
    </lineage>
</organism>
<keyword evidence="2" id="KW-1185">Reference proteome</keyword>
<sequence>MKDNPIDWMVLSQKDDSRVKLRFSAQFEIDKQIYIVATKEVNQAQNVAKEETNHAQYVILKVVTQGDKPELHEIIDDTEWHQADLYFREHYADFLD</sequence>